<dbReference type="AlphaFoldDB" id="A0AAV5ADS0"/>
<organism evidence="2 3">
    <name type="scientific">Clathrus columnatus</name>
    <dbReference type="NCBI Taxonomy" id="1419009"/>
    <lineage>
        <taxon>Eukaryota</taxon>
        <taxon>Fungi</taxon>
        <taxon>Dikarya</taxon>
        <taxon>Basidiomycota</taxon>
        <taxon>Agaricomycotina</taxon>
        <taxon>Agaricomycetes</taxon>
        <taxon>Phallomycetidae</taxon>
        <taxon>Phallales</taxon>
        <taxon>Clathraceae</taxon>
        <taxon>Clathrus</taxon>
    </lineage>
</organism>
<evidence type="ECO:0000313" key="2">
    <source>
        <dbReference type="EMBL" id="GJJ10798.1"/>
    </source>
</evidence>
<name>A0AAV5ADS0_9AGAM</name>
<sequence length="424" mass="47431">MSFTELPSNFSISSLANGVEHDHDIRTPHANPSYDCPTQVSTSTSATVPSLRDQHHHMKLVDITEESGARGTFDFVSHQGAQPLTTNEPVLAENQQYLFNTGQHLYNDQVSPQQSCLLESSYNTGNPTNLDLGSDWLDSHSNPSSYEYGDNNNILPTQQSNQVQRPHQFPDSIQNVANMILPSPFQYPSIQRYDNFTTIGHHPLTMNSPFPPQLLPVMTSQRHDSLIPAKTLVPPPTPKRKRDSEDVDSALQHTRSRKRRAPVKVVMPAPEPSSSTNPDKLDILRNSLPANDPRNILPCLVTQDKQKTKLNNYKCLYSGPAQIGGNDSCGEIIQSSCQRNWFRHFSGHAADEESMLKAGTLQVEQVYALLWVKKNVFVCPVPECGFSAEAWRVDGITKRHMTRCHPDFKAKRQKRGEGEGKENG</sequence>
<dbReference type="Proteomes" id="UP001050691">
    <property type="component" value="Unassembled WGS sequence"/>
</dbReference>
<proteinExistence type="predicted"/>
<accession>A0AAV5ADS0</accession>
<feature type="compositionally biased region" description="Polar residues" evidence="1">
    <location>
        <begin position="36"/>
        <end position="48"/>
    </location>
</feature>
<protein>
    <recommendedName>
        <fullName evidence="4">C2H2-type domain-containing protein</fullName>
    </recommendedName>
</protein>
<feature type="region of interest" description="Disordered" evidence="1">
    <location>
        <begin position="137"/>
        <end position="167"/>
    </location>
</feature>
<evidence type="ECO:0008006" key="4">
    <source>
        <dbReference type="Google" id="ProtNLM"/>
    </source>
</evidence>
<feature type="region of interest" description="Disordered" evidence="1">
    <location>
        <begin position="22"/>
        <end position="49"/>
    </location>
</feature>
<evidence type="ECO:0000313" key="3">
    <source>
        <dbReference type="Proteomes" id="UP001050691"/>
    </source>
</evidence>
<keyword evidence="3" id="KW-1185">Reference proteome</keyword>
<comment type="caution">
    <text evidence="2">The sequence shown here is derived from an EMBL/GenBank/DDBJ whole genome shotgun (WGS) entry which is preliminary data.</text>
</comment>
<feature type="compositionally biased region" description="Polar residues" evidence="1">
    <location>
        <begin position="139"/>
        <end position="167"/>
    </location>
</feature>
<dbReference type="EMBL" id="BPWL01000005">
    <property type="protein sequence ID" value="GJJ10798.1"/>
    <property type="molecule type" value="Genomic_DNA"/>
</dbReference>
<reference evidence="2" key="1">
    <citation type="submission" date="2021-10" db="EMBL/GenBank/DDBJ databases">
        <title>De novo Genome Assembly of Clathrus columnatus (Basidiomycota, Fungi) Using Illumina and Nanopore Sequence Data.</title>
        <authorList>
            <person name="Ogiso-Tanaka E."/>
            <person name="Itagaki H."/>
            <person name="Hosoya T."/>
            <person name="Hosaka K."/>
        </authorList>
    </citation>
    <scope>NUCLEOTIDE SEQUENCE</scope>
    <source>
        <strain evidence="2">MO-923</strain>
    </source>
</reference>
<gene>
    <name evidence="2" type="ORF">Clacol_005026</name>
</gene>
<evidence type="ECO:0000256" key="1">
    <source>
        <dbReference type="SAM" id="MobiDB-lite"/>
    </source>
</evidence>
<feature type="region of interest" description="Disordered" evidence="1">
    <location>
        <begin position="228"/>
        <end position="281"/>
    </location>
</feature>